<evidence type="ECO:0000313" key="2">
    <source>
        <dbReference type="Proteomes" id="UP000784294"/>
    </source>
</evidence>
<protein>
    <submittedName>
        <fullName evidence="1">Uncharacterized protein</fullName>
    </submittedName>
</protein>
<keyword evidence="2" id="KW-1185">Reference proteome</keyword>
<dbReference type="AlphaFoldDB" id="A0A448X8J1"/>
<reference evidence="1" key="1">
    <citation type="submission" date="2018-11" db="EMBL/GenBank/DDBJ databases">
        <authorList>
            <consortium name="Pathogen Informatics"/>
        </authorList>
    </citation>
    <scope>NUCLEOTIDE SEQUENCE</scope>
</reference>
<organism evidence="1 2">
    <name type="scientific">Protopolystoma xenopodis</name>
    <dbReference type="NCBI Taxonomy" id="117903"/>
    <lineage>
        <taxon>Eukaryota</taxon>
        <taxon>Metazoa</taxon>
        <taxon>Spiralia</taxon>
        <taxon>Lophotrochozoa</taxon>
        <taxon>Platyhelminthes</taxon>
        <taxon>Monogenea</taxon>
        <taxon>Polyopisthocotylea</taxon>
        <taxon>Polystomatidea</taxon>
        <taxon>Polystomatidae</taxon>
        <taxon>Protopolystoma</taxon>
    </lineage>
</organism>
<dbReference type="Proteomes" id="UP000784294">
    <property type="component" value="Unassembled WGS sequence"/>
</dbReference>
<gene>
    <name evidence="1" type="ORF">PXEA_LOCUS24298</name>
</gene>
<sequence>MKSKPIQNLPSRNKLQLTPALLRRRVGNRNEVLFICPILTIAYSHHLAPSTSHRPARPPSFATLHHLRALSGHVGLGRRRLISSSCFYRPVKAFAWACLGTRLGFTVITGVHTHTHTHTLSLSLLHTFTRIPTILTGKQYTYSPSVDSPQRTTS</sequence>
<accession>A0A448X8J1</accession>
<dbReference type="EMBL" id="CAAALY010116317">
    <property type="protein sequence ID" value="VEL30858.1"/>
    <property type="molecule type" value="Genomic_DNA"/>
</dbReference>
<comment type="caution">
    <text evidence="1">The sequence shown here is derived from an EMBL/GenBank/DDBJ whole genome shotgun (WGS) entry which is preliminary data.</text>
</comment>
<proteinExistence type="predicted"/>
<name>A0A448X8J1_9PLAT</name>
<evidence type="ECO:0000313" key="1">
    <source>
        <dbReference type="EMBL" id="VEL30858.1"/>
    </source>
</evidence>